<sequence>MILFATRFQFLLSVDWEYMRSKNGFACERASCVWVYVMQTI</sequence>
<evidence type="ECO:0000313" key="1">
    <source>
        <dbReference type="EMBL" id="JAH56953.1"/>
    </source>
</evidence>
<name>A0A0E9TW49_ANGAN</name>
<reference evidence="1" key="2">
    <citation type="journal article" date="2015" name="Fish Shellfish Immunol.">
        <title>Early steps in the European eel (Anguilla anguilla)-Vibrio vulnificus interaction in the gills: Role of the RtxA13 toxin.</title>
        <authorList>
            <person name="Callol A."/>
            <person name="Pajuelo D."/>
            <person name="Ebbesson L."/>
            <person name="Teles M."/>
            <person name="MacKenzie S."/>
            <person name="Amaro C."/>
        </authorList>
    </citation>
    <scope>NUCLEOTIDE SEQUENCE</scope>
</reference>
<organism evidence="1">
    <name type="scientific">Anguilla anguilla</name>
    <name type="common">European freshwater eel</name>
    <name type="synonym">Muraena anguilla</name>
    <dbReference type="NCBI Taxonomy" id="7936"/>
    <lineage>
        <taxon>Eukaryota</taxon>
        <taxon>Metazoa</taxon>
        <taxon>Chordata</taxon>
        <taxon>Craniata</taxon>
        <taxon>Vertebrata</taxon>
        <taxon>Euteleostomi</taxon>
        <taxon>Actinopterygii</taxon>
        <taxon>Neopterygii</taxon>
        <taxon>Teleostei</taxon>
        <taxon>Anguilliformes</taxon>
        <taxon>Anguillidae</taxon>
        <taxon>Anguilla</taxon>
    </lineage>
</organism>
<dbReference type="EMBL" id="GBXM01051624">
    <property type="protein sequence ID" value="JAH56953.1"/>
    <property type="molecule type" value="Transcribed_RNA"/>
</dbReference>
<reference evidence="1" key="1">
    <citation type="submission" date="2014-11" db="EMBL/GenBank/DDBJ databases">
        <authorList>
            <person name="Amaro Gonzalez C."/>
        </authorList>
    </citation>
    <scope>NUCLEOTIDE SEQUENCE</scope>
</reference>
<protein>
    <submittedName>
        <fullName evidence="1">Uncharacterized protein</fullName>
    </submittedName>
</protein>
<accession>A0A0E9TW49</accession>
<dbReference type="AlphaFoldDB" id="A0A0E9TW49"/>
<proteinExistence type="predicted"/>